<dbReference type="InterPro" id="IPR010982">
    <property type="entry name" value="Lambda_DNA-bd_dom_sf"/>
</dbReference>
<gene>
    <name evidence="3" type="ORF">FUSO3_06305</name>
</gene>
<organism evidence="3 4">
    <name type="scientific">Fusobacterium necrophorum BL</name>
    <dbReference type="NCBI Taxonomy" id="1441732"/>
    <lineage>
        <taxon>Bacteria</taxon>
        <taxon>Fusobacteriati</taxon>
        <taxon>Fusobacteriota</taxon>
        <taxon>Fusobacteriia</taxon>
        <taxon>Fusobacteriales</taxon>
        <taxon>Fusobacteriaceae</taxon>
        <taxon>Fusobacterium</taxon>
    </lineage>
</organism>
<proteinExistence type="predicted"/>
<feature type="domain" description="HTH cro/C1-type" evidence="2">
    <location>
        <begin position="8"/>
        <end position="62"/>
    </location>
</feature>
<dbReference type="Pfam" id="PF01381">
    <property type="entry name" value="HTH_3"/>
    <property type="match status" value="1"/>
</dbReference>
<keyword evidence="1" id="KW-0238">DNA-binding</keyword>
<dbReference type="CDD" id="cd00093">
    <property type="entry name" value="HTH_XRE"/>
    <property type="match status" value="1"/>
</dbReference>
<sequence length="211" mass="24577">MSKFGNRLKAIRKDLGLTQKELSEKVNKSLSSIQKYEAGEVSIPIEVISLLSEKLNVPSSKLIDETENKYYQYDNIKNFLNFMGFTFDEIGVYLGSGQNSNFPEMDSLDFSPNFVIKNSFLEVMIDLEQLDNLKEQIESFLLFSLWKLEKDGNVLNIDAHILDREELYFSDDFINTVKEKLGFYGDDHIRPLSKLEKRVWEIYKETQNSKK</sequence>
<dbReference type="SUPFAM" id="SSF47413">
    <property type="entry name" value="lambda repressor-like DNA-binding domains"/>
    <property type="match status" value="1"/>
</dbReference>
<dbReference type="InterPro" id="IPR050807">
    <property type="entry name" value="TransReg_Diox_bact_type"/>
</dbReference>
<dbReference type="AlphaFoldDB" id="A0AB73BW28"/>
<dbReference type="EMBL" id="JAAC01000101">
    <property type="protein sequence ID" value="KDE63037.1"/>
    <property type="molecule type" value="Genomic_DNA"/>
</dbReference>
<dbReference type="GO" id="GO:0005829">
    <property type="term" value="C:cytosol"/>
    <property type="evidence" value="ECO:0007669"/>
    <property type="project" value="TreeGrafter"/>
</dbReference>
<dbReference type="PANTHER" id="PTHR46797:SF1">
    <property type="entry name" value="METHYLPHOSPHONATE SYNTHASE"/>
    <property type="match status" value="1"/>
</dbReference>
<accession>A0AB73BW28</accession>
<name>A0AB73BW28_9FUSO</name>
<evidence type="ECO:0000313" key="4">
    <source>
        <dbReference type="Proteomes" id="UP000027473"/>
    </source>
</evidence>
<evidence type="ECO:0000256" key="1">
    <source>
        <dbReference type="ARBA" id="ARBA00023125"/>
    </source>
</evidence>
<protein>
    <submittedName>
        <fullName evidence="3">XRE family transcriptional regulator</fullName>
    </submittedName>
</protein>
<dbReference type="GO" id="GO:0003700">
    <property type="term" value="F:DNA-binding transcription factor activity"/>
    <property type="evidence" value="ECO:0007669"/>
    <property type="project" value="TreeGrafter"/>
</dbReference>
<dbReference type="Proteomes" id="UP000027473">
    <property type="component" value="Unassembled WGS sequence"/>
</dbReference>
<dbReference type="PROSITE" id="PS50943">
    <property type="entry name" value="HTH_CROC1"/>
    <property type="match status" value="1"/>
</dbReference>
<evidence type="ECO:0000259" key="2">
    <source>
        <dbReference type="PROSITE" id="PS50943"/>
    </source>
</evidence>
<dbReference type="GO" id="GO:0003677">
    <property type="term" value="F:DNA binding"/>
    <property type="evidence" value="ECO:0007669"/>
    <property type="project" value="UniProtKB-KW"/>
</dbReference>
<dbReference type="Gene3D" id="1.10.260.40">
    <property type="entry name" value="lambda repressor-like DNA-binding domains"/>
    <property type="match status" value="1"/>
</dbReference>
<dbReference type="PANTHER" id="PTHR46797">
    <property type="entry name" value="HTH-TYPE TRANSCRIPTIONAL REGULATOR"/>
    <property type="match status" value="1"/>
</dbReference>
<evidence type="ECO:0000313" key="3">
    <source>
        <dbReference type="EMBL" id="KDE63037.1"/>
    </source>
</evidence>
<dbReference type="SMART" id="SM00530">
    <property type="entry name" value="HTH_XRE"/>
    <property type="match status" value="1"/>
</dbReference>
<reference evidence="3 4" key="1">
    <citation type="submission" date="2014-01" db="EMBL/GenBank/DDBJ databases">
        <title>Comparative genomics of Fusobacterium necrophorum wild isolates.</title>
        <authorList>
            <person name="Kittichotirat W."/>
            <person name="Bumgarner R.E."/>
            <person name="Lawrence P."/>
        </authorList>
    </citation>
    <scope>NUCLEOTIDE SEQUENCE [LARGE SCALE GENOMIC DNA]</scope>
    <source>
        <strain evidence="3 4">BL</strain>
    </source>
</reference>
<dbReference type="RefSeq" id="WP_051611743.1">
    <property type="nucleotide sequence ID" value="NZ_JAAC01000101.1"/>
</dbReference>
<dbReference type="InterPro" id="IPR001387">
    <property type="entry name" value="Cro/C1-type_HTH"/>
</dbReference>
<comment type="caution">
    <text evidence="3">The sequence shown here is derived from an EMBL/GenBank/DDBJ whole genome shotgun (WGS) entry which is preliminary data.</text>
</comment>